<proteinExistence type="predicted"/>
<evidence type="ECO:0000259" key="3">
    <source>
        <dbReference type="PROSITE" id="PS50097"/>
    </source>
</evidence>
<keyword evidence="5" id="KW-1185">Reference proteome</keyword>
<feature type="domain" description="BTB" evidence="3">
    <location>
        <begin position="398"/>
        <end position="458"/>
    </location>
</feature>
<feature type="compositionally biased region" description="Polar residues" evidence="2">
    <location>
        <begin position="184"/>
        <end position="203"/>
    </location>
</feature>
<feature type="region of interest" description="Disordered" evidence="2">
    <location>
        <begin position="627"/>
        <end position="679"/>
    </location>
</feature>
<evidence type="ECO:0000256" key="1">
    <source>
        <dbReference type="SAM" id="Coils"/>
    </source>
</evidence>
<dbReference type="EMBL" id="JAULSW010000001">
    <property type="protein sequence ID" value="KAK3393228.1"/>
    <property type="molecule type" value="Genomic_DNA"/>
</dbReference>
<feature type="compositionally biased region" description="Polar residues" evidence="2">
    <location>
        <begin position="627"/>
        <end position="637"/>
    </location>
</feature>
<feature type="region of interest" description="Disordered" evidence="2">
    <location>
        <begin position="1"/>
        <end position="81"/>
    </location>
</feature>
<feature type="compositionally biased region" description="Basic residues" evidence="2">
    <location>
        <begin position="262"/>
        <end position="277"/>
    </location>
</feature>
<sequence>MDPPKHPAKQRAGSYAEALRGTKANVKPKPPIAPTSNLKPAEPAKPESVAKSEHAAKLEPATKSEPARAEPAKVETNSFEPRKVEALKFDYALARVPEFVPRSITLPLIPPLLYVPLSENRPLRQPSAGQPSGSVDKGKKPMSTNLSYADIIQGRTTPSAPPQLPKASQITMASTPGTPITGPSRPSTAGSSTAGPNYQTGGTTKKGRRASRDTPQPKGNLVSSFTVPADLGGQSRTGPSIGRDTFLDNLKEEPKTPSAGHGSKKKKKKKKKSKKNKAARDLEKLEASSPKNANSPSVTTGHHPSSSRHTSAGPSSFSATNMVDISSAGTSLVGRLGCGAPSPVLDDAFIEEKIQTVVANEAERVKKFEERAKRTKQAIEDHDNGKLSDSLYQLRTEWDVLLFCDGQSFRVHHDILCRESGYFARVLPPKDPNGGYIIYECKLSGYREMLASGLEFMYEKTYDNAVLDHDQPWGSGICIQLSAFKYICGITWEIQPMMDFALKALRETTEILKAVFPASLDGDLFYTTDLSGLYHPLATAQLMVFHQGFITPNIPLRLAMAKLIDVCIMYLVMNPGFLADFENQWMPSIWEEILLDHNYFRERGELDPLPLPGQVFGRDLLGSGHFNFSSTPTSSATERGEERHQHEEEEEHEDEGEMIKRGDDDEDEGYGSIIHESST</sequence>
<feature type="coiled-coil region" evidence="1">
    <location>
        <begin position="358"/>
        <end position="385"/>
    </location>
</feature>
<dbReference type="InterPro" id="IPR000210">
    <property type="entry name" value="BTB/POZ_dom"/>
</dbReference>
<feature type="compositionally biased region" description="Basic and acidic residues" evidence="2">
    <location>
        <begin position="42"/>
        <end position="73"/>
    </location>
</feature>
<feature type="compositionally biased region" description="Basic and acidic residues" evidence="2">
    <location>
        <begin position="638"/>
        <end position="647"/>
    </location>
</feature>
<feature type="compositionally biased region" description="Polar residues" evidence="2">
    <location>
        <begin position="166"/>
        <end position="178"/>
    </location>
</feature>
<reference evidence="4" key="2">
    <citation type="submission" date="2023-06" db="EMBL/GenBank/DDBJ databases">
        <authorList>
            <consortium name="Lawrence Berkeley National Laboratory"/>
            <person name="Haridas S."/>
            <person name="Hensen N."/>
            <person name="Bonometti L."/>
            <person name="Westerberg I."/>
            <person name="Brannstrom I.O."/>
            <person name="Guillou S."/>
            <person name="Cros-Aarteil S."/>
            <person name="Calhoun S."/>
            <person name="Kuo A."/>
            <person name="Mondo S."/>
            <person name="Pangilinan J."/>
            <person name="Riley R."/>
            <person name="LaButti K."/>
            <person name="Andreopoulos B."/>
            <person name="Lipzen A."/>
            <person name="Chen C."/>
            <person name="Yanf M."/>
            <person name="Daum C."/>
            <person name="Ng V."/>
            <person name="Clum A."/>
            <person name="Steindorff A."/>
            <person name="Ohm R."/>
            <person name="Martin F."/>
            <person name="Silar P."/>
            <person name="Natvig D."/>
            <person name="Lalanne C."/>
            <person name="Gautier V."/>
            <person name="Ament-velasquez S.L."/>
            <person name="Kruys A."/>
            <person name="Hutchinson M.I."/>
            <person name="Powell A.J."/>
            <person name="Barry K."/>
            <person name="Miller A.N."/>
            <person name="Grigoriev I.V."/>
            <person name="Debuchy R."/>
            <person name="Gladieux P."/>
            <person name="Thoren M.H."/>
            <person name="Johannesson H."/>
        </authorList>
    </citation>
    <scope>NUCLEOTIDE SEQUENCE</scope>
    <source>
        <strain evidence="4">CBS 232.78</strain>
    </source>
</reference>
<feature type="compositionally biased region" description="Basic and acidic residues" evidence="2">
    <location>
        <begin position="245"/>
        <end position="255"/>
    </location>
</feature>
<evidence type="ECO:0000256" key="2">
    <source>
        <dbReference type="SAM" id="MobiDB-lite"/>
    </source>
</evidence>
<feature type="compositionally biased region" description="Polar residues" evidence="2">
    <location>
        <begin position="289"/>
        <end position="318"/>
    </location>
</feature>
<name>A0AAE0P498_9PEZI</name>
<keyword evidence="1" id="KW-0175">Coiled coil</keyword>
<organism evidence="4 5">
    <name type="scientific">Podospora didyma</name>
    <dbReference type="NCBI Taxonomy" id="330526"/>
    <lineage>
        <taxon>Eukaryota</taxon>
        <taxon>Fungi</taxon>
        <taxon>Dikarya</taxon>
        <taxon>Ascomycota</taxon>
        <taxon>Pezizomycotina</taxon>
        <taxon>Sordariomycetes</taxon>
        <taxon>Sordariomycetidae</taxon>
        <taxon>Sordariales</taxon>
        <taxon>Podosporaceae</taxon>
        <taxon>Podospora</taxon>
    </lineage>
</organism>
<protein>
    <recommendedName>
        <fullName evidence="3">BTB domain-containing protein</fullName>
    </recommendedName>
</protein>
<dbReference type="Proteomes" id="UP001285441">
    <property type="component" value="Unassembled WGS sequence"/>
</dbReference>
<reference evidence="4" key="1">
    <citation type="journal article" date="2023" name="Mol. Phylogenet. Evol.">
        <title>Genome-scale phylogeny and comparative genomics of the fungal order Sordariales.</title>
        <authorList>
            <person name="Hensen N."/>
            <person name="Bonometti L."/>
            <person name="Westerberg I."/>
            <person name="Brannstrom I.O."/>
            <person name="Guillou S."/>
            <person name="Cros-Aarteil S."/>
            <person name="Calhoun S."/>
            <person name="Haridas S."/>
            <person name="Kuo A."/>
            <person name="Mondo S."/>
            <person name="Pangilinan J."/>
            <person name="Riley R."/>
            <person name="LaButti K."/>
            <person name="Andreopoulos B."/>
            <person name="Lipzen A."/>
            <person name="Chen C."/>
            <person name="Yan M."/>
            <person name="Daum C."/>
            <person name="Ng V."/>
            <person name="Clum A."/>
            <person name="Steindorff A."/>
            <person name="Ohm R.A."/>
            <person name="Martin F."/>
            <person name="Silar P."/>
            <person name="Natvig D.O."/>
            <person name="Lalanne C."/>
            <person name="Gautier V."/>
            <person name="Ament-Velasquez S.L."/>
            <person name="Kruys A."/>
            <person name="Hutchinson M.I."/>
            <person name="Powell A.J."/>
            <person name="Barry K."/>
            <person name="Miller A.N."/>
            <person name="Grigoriev I.V."/>
            <person name="Debuchy R."/>
            <person name="Gladieux P."/>
            <person name="Hiltunen Thoren M."/>
            <person name="Johannesson H."/>
        </authorList>
    </citation>
    <scope>NUCLEOTIDE SEQUENCE</scope>
    <source>
        <strain evidence="4">CBS 232.78</strain>
    </source>
</reference>
<comment type="caution">
    <text evidence="4">The sequence shown here is derived from an EMBL/GenBank/DDBJ whole genome shotgun (WGS) entry which is preliminary data.</text>
</comment>
<evidence type="ECO:0000313" key="4">
    <source>
        <dbReference type="EMBL" id="KAK3393228.1"/>
    </source>
</evidence>
<dbReference type="AlphaFoldDB" id="A0AAE0P498"/>
<evidence type="ECO:0000313" key="5">
    <source>
        <dbReference type="Proteomes" id="UP001285441"/>
    </source>
</evidence>
<feature type="region of interest" description="Disordered" evidence="2">
    <location>
        <begin position="154"/>
        <end position="318"/>
    </location>
</feature>
<feature type="region of interest" description="Disordered" evidence="2">
    <location>
        <begin position="123"/>
        <end position="142"/>
    </location>
</feature>
<gene>
    <name evidence="4" type="ORF">B0H63DRAFT_516425</name>
</gene>
<dbReference type="PROSITE" id="PS50097">
    <property type="entry name" value="BTB"/>
    <property type="match status" value="1"/>
</dbReference>
<accession>A0AAE0P498</accession>